<comment type="caution">
    <text evidence="2">The sequence shown here is derived from an EMBL/GenBank/DDBJ whole genome shotgun (WGS) entry which is preliminary data.</text>
</comment>
<feature type="domain" description="Phlebovirus glycoprotein G2 fusion" evidence="1">
    <location>
        <begin position="9"/>
        <end position="189"/>
    </location>
</feature>
<accession>A0AA39IDN5</accession>
<sequence>MIAPYTQACTPTANFQADQTECTAYRNGHIECTYKTSTIITVIDSAPSCLLLQDSKGRPQGSISITAQPILTYLPTDIIYTRPANLQVVSSRRCPGMDSCTGQNCARILPDAQLVEFLPYKDLPGVTRCQEACACLLPCGCLLCGSGCLFYRIFAVADQESKPIVVKKCAWQAATVIEMQVLTAATEKRFSSPKCYALLREKVHFVSVRNQPLHTTS</sequence>
<dbReference type="AlphaFoldDB" id="A0AA39IDN5"/>
<dbReference type="Pfam" id="PF07245">
    <property type="entry name" value="Phlebovirus_G2"/>
    <property type="match status" value="1"/>
</dbReference>
<dbReference type="Proteomes" id="UP001175271">
    <property type="component" value="Unassembled WGS sequence"/>
</dbReference>
<gene>
    <name evidence="2" type="ORF">QR680_007580</name>
</gene>
<reference evidence="2" key="1">
    <citation type="submission" date="2023-06" db="EMBL/GenBank/DDBJ databases">
        <title>Genomic analysis of the entomopathogenic nematode Steinernema hermaphroditum.</title>
        <authorList>
            <person name="Schwarz E.M."/>
            <person name="Heppert J.K."/>
            <person name="Baniya A."/>
            <person name="Schwartz H.T."/>
            <person name="Tan C.-H."/>
            <person name="Antoshechkin I."/>
            <person name="Sternberg P.W."/>
            <person name="Goodrich-Blair H."/>
            <person name="Dillman A.R."/>
        </authorList>
    </citation>
    <scope>NUCLEOTIDE SEQUENCE</scope>
    <source>
        <strain evidence="2">PS9179</strain>
        <tissue evidence="2">Whole animal</tissue>
    </source>
</reference>
<keyword evidence="3" id="KW-1185">Reference proteome</keyword>
<proteinExistence type="predicted"/>
<dbReference type="EMBL" id="JAUCMV010000001">
    <property type="protein sequence ID" value="KAK0422453.1"/>
    <property type="molecule type" value="Genomic_DNA"/>
</dbReference>
<protein>
    <recommendedName>
        <fullName evidence="1">Phlebovirus glycoprotein G2 fusion domain-containing protein</fullName>
    </recommendedName>
</protein>
<organism evidence="2 3">
    <name type="scientific">Steinernema hermaphroditum</name>
    <dbReference type="NCBI Taxonomy" id="289476"/>
    <lineage>
        <taxon>Eukaryota</taxon>
        <taxon>Metazoa</taxon>
        <taxon>Ecdysozoa</taxon>
        <taxon>Nematoda</taxon>
        <taxon>Chromadorea</taxon>
        <taxon>Rhabditida</taxon>
        <taxon>Tylenchina</taxon>
        <taxon>Panagrolaimomorpha</taxon>
        <taxon>Strongyloidoidea</taxon>
        <taxon>Steinernematidae</taxon>
        <taxon>Steinernema</taxon>
    </lineage>
</organism>
<dbReference type="Gene3D" id="2.60.98.50">
    <property type="match status" value="1"/>
</dbReference>
<evidence type="ECO:0000259" key="1">
    <source>
        <dbReference type="Pfam" id="PF07245"/>
    </source>
</evidence>
<evidence type="ECO:0000313" key="2">
    <source>
        <dbReference type="EMBL" id="KAK0422453.1"/>
    </source>
</evidence>
<name>A0AA39IDN5_9BILA</name>
<evidence type="ECO:0000313" key="3">
    <source>
        <dbReference type="Proteomes" id="UP001175271"/>
    </source>
</evidence>
<dbReference type="InterPro" id="IPR009878">
    <property type="entry name" value="Phlebovirus_G2_fusion"/>
</dbReference>